<evidence type="ECO:0000256" key="2">
    <source>
        <dbReference type="ARBA" id="ARBA00009843"/>
    </source>
</evidence>
<gene>
    <name evidence="10" type="ORF">H5J25_13425</name>
</gene>
<evidence type="ECO:0000259" key="9">
    <source>
        <dbReference type="Pfam" id="PF03600"/>
    </source>
</evidence>
<evidence type="ECO:0000313" key="10">
    <source>
        <dbReference type="EMBL" id="QQV76458.1"/>
    </source>
</evidence>
<dbReference type="InterPro" id="IPR000802">
    <property type="entry name" value="Arsenical_pump_ArsB"/>
</dbReference>
<sequence length="419" mass="43067">MILATGATGAIWAICAASTAAVIARPFRWPEAIWAVAGALALIVLGQMPVPAALGAVGKGLDVYLFLIGMMLLSEVARAEGLFDWVAATAAIHARGSTARLFALVYVAGIVVTTFLSNDATAVVLTPAVYAAAKKAKADPLPLLFACALIANAASFVLPISNPANLVLYGGRMPPLGQWFASFALPSLASISVTFLALRWLERKRLAGTCVSEIDRLPLTLGGKAAFVGIIATAAVLLIVSALDIELGLPTAIAGIVTTLAVCAIARSSPIVLLRDVSWSVLPLVAGLFVLVEALALTGVIGHVADAIRRLSVDPAQASAVSGTILAFASNLMNNLPAGLVASTAVAQAQPPRLVIDALLIGVDLGPNLSITGSLATILWLQAIRREGEDVGFWRFLKVGAVAMPLALIAALGTRIALG</sequence>
<feature type="transmembrane region" description="Helical" evidence="8">
    <location>
        <begin position="249"/>
        <end position="269"/>
    </location>
</feature>
<feature type="transmembrane region" description="Helical" evidence="8">
    <location>
        <begin position="34"/>
        <end position="56"/>
    </location>
</feature>
<feature type="transmembrane region" description="Helical" evidence="8">
    <location>
        <begin position="141"/>
        <end position="160"/>
    </location>
</feature>
<dbReference type="EMBL" id="CP061035">
    <property type="protein sequence ID" value="QQV76458.1"/>
    <property type="molecule type" value="Genomic_DNA"/>
</dbReference>
<feature type="transmembrane region" description="Helical" evidence="8">
    <location>
        <begin position="393"/>
        <end position="418"/>
    </location>
</feature>
<keyword evidence="6 8" id="KW-1133">Transmembrane helix</keyword>
<dbReference type="Proteomes" id="UP000595894">
    <property type="component" value="Chromosome"/>
</dbReference>
<keyword evidence="7 8" id="KW-0472">Membrane</keyword>
<keyword evidence="4" id="KW-1003">Cell membrane</keyword>
<dbReference type="RefSeq" id="WP_202091777.1">
    <property type="nucleotide sequence ID" value="NZ_CP061035.1"/>
</dbReference>
<proteinExistence type="inferred from homology"/>
<feature type="transmembrane region" description="Helical" evidence="8">
    <location>
        <begin position="180"/>
        <end position="201"/>
    </location>
</feature>
<evidence type="ECO:0000256" key="3">
    <source>
        <dbReference type="ARBA" id="ARBA00022448"/>
    </source>
</evidence>
<dbReference type="PANTHER" id="PTHR43302:SF5">
    <property type="entry name" value="TRANSPORTER ARSB-RELATED"/>
    <property type="match status" value="1"/>
</dbReference>
<accession>A0A974NT44</accession>
<dbReference type="KEGG" id="sari:H5J25_13425"/>
<feature type="transmembrane region" description="Helical" evidence="8">
    <location>
        <begin position="63"/>
        <end position="83"/>
    </location>
</feature>
<comment type="subcellular location">
    <subcellularLocation>
        <location evidence="1">Cell membrane</location>
        <topology evidence="1">Multi-pass membrane protein</topology>
    </subcellularLocation>
</comment>
<protein>
    <submittedName>
        <fullName evidence="10">Arsenic transporter</fullName>
    </submittedName>
</protein>
<evidence type="ECO:0000313" key="11">
    <source>
        <dbReference type="Proteomes" id="UP000595894"/>
    </source>
</evidence>
<evidence type="ECO:0000256" key="1">
    <source>
        <dbReference type="ARBA" id="ARBA00004651"/>
    </source>
</evidence>
<reference evidence="11" key="1">
    <citation type="submission" date="2020-09" db="EMBL/GenBank/DDBJ databases">
        <title>Sphingomonas sp., a new species isolated from pork steak.</title>
        <authorList>
            <person name="Heidler von Heilborn D."/>
        </authorList>
    </citation>
    <scope>NUCLEOTIDE SEQUENCE [LARGE SCALE GENOMIC DNA]</scope>
</reference>
<dbReference type="GO" id="GO:0015105">
    <property type="term" value="F:arsenite transmembrane transporter activity"/>
    <property type="evidence" value="ECO:0007669"/>
    <property type="project" value="InterPro"/>
</dbReference>
<dbReference type="PANTHER" id="PTHR43302">
    <property type="entry name" value="TRANSPORTER ARSB-RELATED"/>
    <property type="match status" value="1"/>
</dbReference>
<dbReference type="AlphaFoldDB" id="A0A974NT44"/>
<feature type="transmembrane region" description="Helical" evidence="8">
    <location>
        <begin position="103"/>
        <end position="129"/>
    </location>
</feature>
<feature type="transmembrane region" description="Helical" evidence="8">
    <location>
        <begin position="359"/>
        <end position="381"/>
    </location>
</feature>
<dbReference type="InterPro" id="IPR004680">
    <property type="entry name" value="Cit_transptr-like_dom"/>
</dbReference>
<feature type="transmembrane region" description="Helical" evidence="8">
    <location>
        <begin position="281"/>
        <end position="305"/>
    </location>
</feature>
<feature type="domain" description="Citrate transporter-like" evidence="9">
    <location>
        <begin position="29"/>
        <end position="351"/>
    </location>
</feature>
<evidence type="ECO:0000256" key="5">
    <source>
        <dbReference type="ARBA" id="ARBA00022692"/>
    </source>
</evidence>
<organism evidence="10 11">
    <name type="scientific">Sphingomonas aliaeris</name>
    <dbReference type="NCBI Taxonomy" id="2759526"/>
    <lineage>
        <taxon>Bacteria</taxon>
        <taxon>Pseudomonadati</taxon>
        <taxon>Pseudomonadota</taxon>
        <taxon>Alphaproteobacteria</taxon>
        <taxon>Sphingomonadales</taxon>
        <taxon>Sphingomonadaceae</taxon>
        <taxon>Sphingomonas</taxon>
    </lineage>
</organism>
<evidence type="ECO:0000256" key="6">
    <source>
        <dbReference type="ARBA" id="ARBA00022989"/>
    </source>
</evidence>
<dbReference type="Pfam" id="PF03600">
    <property type="entry name" value="CitMHS"/>
    <property type="match status" value="1"/>
</dbReference>
<feature type="transmembrane region" description="Helical" evidence="8">
    <location>
        <begin position="325"/>
        <end position="347"/>
    </location>
</feature>
<keyword evidence="11" id="KW-1185">Reference proteome</keyword>
<evidence type="ECO:0000256" key="8">
    <source>
        <dbReference type="SAM" id="Phobius"/>
    </source>
</evidence>
<feature type="transmembrane region" description="Helical" evidence="8">
    <location>
        <begin position="221"/>
        <end position="243"/>
    </location>
</feature>
<keyword evidence="3" id="KW-0813">Transport</keyword>
<name>A0A974NT44_9SPHN</name>
<comment type="similarity">
    <text evidence="2">Belongs to the CitM (TC 2.A.11) transporter family.</text>
</comment>
<dbReference type="GO" id="GO:0005886">
    <property type="term" value="C:plasma membrane"/>
    <property type="evidence" value="ECO:0007669"/>
    <property type="project" value="UniProtKB-SubCell"/>
</dbReference>
<dbReference type="CDD" id="cd01118">
    <property type="entry name" value="ArsB_permease"/>
    <property type="match status" value="1"/>
</dbReference>
<keyword evidence="5 8" id="KW-0812">Transmembrane</keyword>
<evidence type="ECO:0000256" key="4">
    <source>
        <dbReference type="ARBA" id="ARBA00022475"/>
    </source>
</evidence>
<dbReference type="PRINTS" id="PR00758">
    <property type="entry name" value="ARSENICPUMP"/>
</dbReference>
<evidence type="ECO:0000256" key="7">
    <source>
        <dbReference type="ARBA" id="ARBA00023136"/>
    </source>
</evidence>